<dbReference type="SMART" id="SM00382">
    <property type="entry name" value="AAA"/>
    <property type="match status" value="1"/>
</dbReference>
<evidence type="ECO:0000256" key="2">
    <source>
        <dbReference type="ARBA" id="ARBA00022692"/>
    </source>
</evidence>
<dbReference type="SUPFAM" id="SSF52540">
    <property type="entry name" value="P-loop containing nucleoside triphosphate hydrolases"/>
    <property type="match status" value="1"/>
</dbReference>
<dbReference type="InterPro" id="IPR010128">
    <property type="entry name" value="ATPase_T1SS_PrtD-like"/>
</dbReference>
<dbReference type="PANTHER" id="PTHR24221">
    <property type="entry name" value="ATP-BINDING CASSETTE SUB-FAMILY B"/>
    <property type="match status" value="1"/>
</dbReference>
<evidence type="ECO:0000256" key="5">
    <source>
        <dbReference type="ARBA" id="ARBA00022989"/>
    </source>
</evidence>
<evidence type="ECO:0000256" key="6">
    <source>
        <dbReference type="ARBA" id="ARBA00023136"/>
    </source>
</evidence>
<evidence type="ECO:0000313" key="10">
    <source>
        <dbReference type="EMBL" id="TXC69764.1"/>
    </source>
</evidence>
<dbReference type="EMBL" id="VOQR01000001">
    <property type="protein sequence ID" value="TXC69764.1"/>
    <property type="molecule type" value="Genomic_DNA"/>
</dbReference>
<dbReference type="GO" id="GO:0005886">
    <property type="term" value="C:plasma membrane"/>
    <property type="evidence" value="ECO:0007669"/>
    <property type="project" value="UniProtKB-SubCell"/>
</dbReference>
<dbReference type="InterPro" id="IPR039421">
    <property type="entry name" value="Type_1_exporter"/>
</dbReference>
<organism evidence="10 11">
    <name type="scientific">Sphingomonas ginsenosidivorax</name>
    <dbReference type="NCBI Taxonomy" id="862135"/>
    <lineage>
        <taxon>Bacteria</taxon>
        <taxon>Pseudomonadati</taxon>
        <taxon>Pseudomonadota</taxon>
        <taxon>Alphaproteobacteria</taxon>
        <taxon>Sphingomonadales</taxon>
        <taxon>Sphingomonadaceae</taxon>
        <taxon>Sphingomonas</taxon>
    </lineage>
</organism>
<evidence type="ECO:0000256" key="4">
    <source>
        <dbReference type="ARBA" id="ARBA00022840"/>
    </source>
</evidence>
<comment type="caution">
    <text evidence="10">The sequence shown here is derived from an EMBL/GenBank/DDBJ whole genome shotgun (WGS) entry which is preliminary data.</text>
</comment>
<keyword evidence="2 7" id="KW-0812">Transmembrane</keyword>
<accession>A0A5C6UAK4</accession>
<keyword evidence="5 7" id="KW-1133">Transmembrane helix</keyword>
<name>A0A5C6UAK4_9SPHN</name>
<feature type="transmembrane region" description="Helical" evidence="7">
    <location>
        <begin position="251"/>
        <end position="277"/>
    </location>
</feature>
<comment type="subcellular location">
    <subcellularLocation>
        <location evidence="1">Cell membrane</location>
        <topology evidence="1">Multi-pass membrane protein</topology>
    </subcellularLocation>
</comment>
<gene>
    <name evidence="10" type="ORF">FSB78_01390</name>
</gene>
<sequence>MFAAKEPFSNQAWSLIRSHVRWAVLFSALVNILYLAPTIYMIQVYDRVVPTRGVLTLVFITLVILGALATLSVLDQMRNAILLRAAIRLDDEIGPRLVRMTVSTPAAGGHPQQVMRDFDTLRQFLASPALGALFDMPWAPIYIIVATIIHPLLGLATLIGAAILVALAIANDRATRAAAKAAAERSTDTYFAQEAVGSVTDTIRALGMRDALVNQFVASRVQSAAPGRAVAETASRYSGVIKFARLSLQSAALGIGAFLAINDMISAGAIISASVLMSRALGPIDQIVSGWRGLGDARNALAKLNEFTLNYAEPGPRTALPRPRPVLQVENVSVLAPDGKRLLIADISFAVDKPAIVAVVGPSGAGKSTLLQVMANARVADRGAVRLDSAKHTDWEPEQLAGHLGYLPQDITLLSGSIKDNISRFQSRLGDDIDAAAVAAAQRAGAHDMILHLPAGYDTMLGPRGRGLSAGQQQRVGLARALYGSPVMLVLDEPYSALDNESEARLLRGLAEMREQGTIVVVAAHKNSIVKLSDYLVIMKDGALQAFGPTAKILEQMRPAPVPRSEVATIA</sequence>
<dbReference type="AlphaFoldDB" id="A0A5C6UAK4"/>
<dbReference type="InterPro" id="IPR017871">
    <property type="entry name" value="ABC_transporter-like_CS"/>
</dbReference>
<dbReference type="InterPro" id="IPR036640">
    <property type="entry name" value="ABC1_TM_sf"/>
</dbReference>
<dbReference type="GO" id="GO:0140359">
    <property type="term" value="F:ABC-type transporter activity"/>
    <property type="evidence" value="ECO:0007669"/>
    <property type="project" value="InterPro"/>
</dbReference>
<keyword evidence="4" id="KW-0067">ATP-binding</keyword>
<evidence type="ECO:0000256" key="1">
    <source>
        <dbReference type="ARBA" id="ARBA00004651"/>
    </source>
</evidence>
<reference evidence="10 11" key="1">
    <citation type="journal article" date="2013" name="Antonie Van Leeuwenhoek">
        <title>Sphingomonas ginsenosidivorax sp. nov., with the ability to transform ginsenosides.</title>
        <authorList>
            <person name="Jin X.F."/>
            <person name="Kim J.K."/>
            <person name="Liu Q.M."/>
            <person name="Kang M.S."/>
            <person name="He D."/>
            <person name="Jin F.X."/>
            <person name="Kim S.C."/>
            <person name="Im W.T."/>
        </authorList>
    </citation>
    <scope>NUCLEOTIDE SEQUENCE [LARGE SCALE GENOMIC DNA]</scope>
    <source>
        <strain evidence="10 11">KHI67</strain>
    </source>
</reference>
<dbReference type="Proteomes" id="UP000321250">
    <property type="component" value="Unassembled WGS sequence"/>
</dbReference>
<dbReference type="PROSITE" id="PS50893">
    <property type="entry name" value="ABC_TRANSPORTER_2"/>
    <property type="match status" value="1"/>
</dbReference>
<dbReference type="PROSITE" id="PS00211">
    <property type="entry name" value="ABC_TRANSPORTER_1"/>
    <property type="match status" value="1"/>
</dbReference>
<dbReference type="InterPro" id="IPR027417">
    <property type="entry name" value="P-loop_NTPase"/>
</dbReference>
<dbReference type="GO" id="GO:0005524">
    <property type="term" value="F:ATP binding"/>
    <property type="evidence" value="ECO:0007669"/>
    <property type="project" value="UniProtKB-KW"/>
</dbReference>
<proteinExistence type="predicted"/>
<protein>
    <submittedName>
        <fullName evidence="10">Type I secretion system permease/ATPase</fullName>
    </submittedName>
</protein>
<dbReference type="PROSITE" id="PS50929">
    <property type="entry name" value="ABC_TM1F"/>
    <property type="match status" value="1"/>
</dbReference>
<dbReference type="Gene3D" id="1.20.1560.10">
    <property type="entry name" value="ABC transporter type 1, transmembrane domain"/>
    <property type="match status" value="1"/>
</dbReference>
<feature type="transmembrane region" description="Helical" evidence="7">
    <location>
        <begin position="141"/>
        <end position="170"/>
    </location>
</feature>
<dbReference type="NCBIfam" id="TIGR01842">
    <property type="entry name" value="type_I_sec_PrtD"/>
    <property type="match status" value="1"/>
</dbReference>
<dbReference type="GO" id="GO:0030256">
    <property type="term" value="C:type I protein secretion system complex"/>
    <property type="evidence" value="ECO:0007669"/>
    <property type="project" value="InterPro"/>
</dbReference>
<dbReference type="Gene3D" id="3.40.50.300">
    <property type="entry name" value="P-loop containing nucleotide triphosphate hydrolases"/>
    <property type="match status" value="1"/>
</dbReference>
<dbReference type="SUPFAM" id="SSF90123">
    <property type="entry name" value="ABC transporter transmembrane region"/>
    <property type="match status" value="1"/>
</dbReference>
<dbReference type="GO" id="GO:0034040">
    <property type="term" value="F:ATPase-coupled lipid transmembrane transporter activity"/>
    <property type="evidence" value="ECO:0007669"/>
    <property type="project" value="TreeGrafter"/>
</dbReference>
<evidence type="ECO:0000256" key="7">
    <source>
        <dbReference type="SAM" id="Phobius"/>
    </source>
</evidence>
<evidence type="ECO:0000313" key="11">
    <source>
        <dbReference type="Proteomes" id="UP000321250"/>
    </source>
</evidence>
<dbReference type="Pfam" id="PF00005">
    <property type="entry name" value="ABC_tran"/>
    <property type="match status" value="1"/>
</dbReference>
<dbReference type="Pfam" id="PF00664">
    <property type="entry name" value="ABC_membrane"/>
    <property type="match status" value="1"/>
</dbReference>
<dbReference type="GO" id="GO:0016887">
    <property type="term" value="F:ATP hydrolysis activity"/>
    <property type="evidence" value="ECO:0007669"/>
    <property type="project" value="InterPro"/>
</dbReference>
<dbReference type="InterPro" id="IPR003593">
    <property type="entry name" value="AAA+_ATPase"/>
</dbReference>
<dbReference type="PANTHER" id="PTHR24221:SF248">
    <property type="entry name" value="ABC TRANSPORTER TRANSMEMBRANE REGION"/>
    <property type="match status" value="1"/>
</dbReference>
<keyword evidence="6 7" id="KW-0472">Membrane</keyword>
<evidence type="ECO:0000256" key="3">
    <source>
        <dbReference type="ARBA" id="ARBA00022741"/>
    </source>
</evidence>
<feature type="domain" description="ABC transmembrane type-1" evidence="9">
    <location>
        <begin position="22"/>
        <end position="296"/>
    </location>
</feature>
<feature type="transmembrane region" description="Helical" evidence="7">
    <location>
        <begin position="54"/>
        <end position="74"/>
    </location>
</feature>
<keyword evidence="3" id="KW-0547">Nucleotide-binding</keyword>
<dbReference type="InterPro" id="IPR011527">
    <property type="entry name" value="ABC1_TM_dom"/>
</dbReference>
<feature type="transmembrane region" description="Helical" evidence="7">
    <location>
        <begin position="20"/>
        <end position="42"/>
    </location>
</feature>
<keyword evidence="11" id="KW-1185">Reference proteome</keyword>
<evidence type="ECO:0000259" key="9">
    <source>
        <dbReference type="PROSITE" id="PS50929"/>
    </source>
</evidence>
<dbReference type="InterPro" id="IPR003439">
    <property type="entry name" value="ABC_transporter-like_ATP-bd"/>
</dbReference>
<feature type="domain" description="ABC transporter" evidence="8">
    <location>
        <begin position="327"/>
        <end position="566"/>
    </location>
</feature>
<evidence type="ECO:0000259" key="8">
    <source>
        <dbReference type="PROSITE" id="PS50893"/>
    </source>
</evidence>
<dbReference type="GO" id="GO:0030253">
    <property type="term" value="P:protein secretion by the type I secretion system"/>
    <property type="evidence" value="ECO:0007669"/>
    <property type="project" value="InterPro"/>
</dbReference>